<dbReference type="EMBL" id="CM044707">
    <property type="protein sequence ID" value="KAI5652664.1"/>
    <property type="molecule type" value="Genomic_DNA"/>
</dbReference>
<keyword evidence="2" id="KW-1185">Reference proteome</keyword>
<name>A0ACB9ZXJ7_CATRO</name>
<comment type="caution">
    <text evidence="1">The sequence shown here is derived from an EMBL/GenBank/DDBJ whole genome shotgun (WGS) entry which is preliminary data.</text>
</comment>
<protein>
    <submittedName>
        <fullName evidence="1">Uncharacterized protein</fullName>
    </submittedName>
</protein>
<accession>A0ACB9ZXJ7</accession>
<evidence type="ECO:0000313" key="2">
    <source>
        <dbReference type="Proteomes" id="UP001060085"/>
    </source>
</evidence>
<organism evidence="1 2">
    <name type="scientific">Catharanthus roseus</name>
    <name type="common">Madagascar periwinkle</name>
    <name type="synonym">Vinca rosea</name>
    <dbReference type="NCBI Taxonomy" id="4058"/>
    <lineage>
        <taxon>Eukaryota</taxon>
        <taxon>Viridiplantae</taxon>
        <taxon>Streptophyta</taxon>
        <taxon>Embryophyta</taxon>
        <taxon>Tracheophyta</taxon>
        <taxon>Spermatophyta</taxon>
        <taxon>Magnoliopsida</taxon>
        <taxon>eudicotyledons</taxon>
        <taxon>Gunneridae</taxon>
        <taxon>Pentapetalae</taxon>
        <taxon>asterids</taxon>
        <taxon>lamiids</taxon>
        <taxon>Gentianales</taxon>
        <taxon>Apocynaceae</taxon>
        <taxon>Rauvolfioideae</taxon>
        <taxon>Vinceae</taxon>
        <taxon>Catharanthinae</taxon>
        <taxon>Catharanthus</taxon>
    </lineage>
</organism>
<gene>
    <name evidence="1" type="ORF">M9H77_29851</name>
</gene>
<sequence length="290" mass="30822">MDPIPNIKKTYGIIVKEEAHRKLVCNTDTESEAVVFTTPKSVQCTHCFKPRHEAKNYYLLVGFLDWSLEHRHSFTRGKSRGSRGWGSRTGQQPPTQWATNEVATRSSLSGRPWAGQLDPPEAAPFSSFAVSSIDHGRGWAATTSASVLEDAEHNSAAQTAMTAEPGSRRGTAATAAGKPSTAQSLSASQPAVQPTSPHLPSAHNTAFQSALIQLALAQTPSTYPSAAHLAPAQLPVAKAPSIQLSVNPQPLTQSPVLLAQHFAAHTPNGQQLIPTSSSTIQPSSFPAQVD</sequence>
<evidence type="ECO:0000313" key="1">
    <source>
        <dbReference type="EMBL" id="KAI5652664.1"/>
    </source>
</evidence>
<dbReference type="Proteomes" id="UP001060085">
    <property type="component" value="Linkage Group LG07"/>
</dbReference>
<reference evidence="2" key="1">
    <citation type="journal article" date="2023" name="Nat. Plants">
        <title>Single-cell RNA sequencing provides a high-resolution roadmap for understanding the multicellular compartmentation of specialized metabolism.</title>
        <authorList>
            <person name="Sun S."/>
            <person name="Shen X."/>
            <person name="Li Y."/>
            <person name="Li Y."/>
            <person name="Wang S."/>
            <person name="Li R."/>
            <person name="Zhang H."/>
            <person name="Shen G."/>
            <person name="Guo B."/>
            <person name="Wei J."/>
            <person name="Xu J."/>
            <person name="St-Pierre B."/>
            <person name="Chen S."/>
            <person name="Sun C."/>
        </authorList>
    </citation>
    <scope>NUCLEOTIDE SEQUENCE [LARGE SCALE GENOMIC DNA]</scope>
</reference>
<proteinExistence type="predicted"/>